<dbReference type="Proteomes" id="UP000887458">
    <property type="component" value="Unassembled WGS sequence"/>
</dbReference>
<protein>
    <submittedName>
        <fullName evidence="2">Uncharacterized protein</fullName>
    </submittedName>
</protein>
<evidence type="ECO:0000256" key="1">
    <source>
        <dbReference type="SAM" id="Phobius"/>
    </source>
</evidence>
<reference evidence="2 3" key="1">
    <citation type="journal article" date="2018" name="J. Allergy Clin. Immunol.">
        <title>High-quality assembly of Dermatophagoides pteronyssinus genome and transcriptome reveals a wide range of novel allergens.</title>
        <authorList>
            <person name="Liu X.Y."/>
            <person name="Yang K.Y."/>
            <person name="Wang M.Q."/>
            <person name="Kwok J.S."/>
            <person name="Zeng X."/>
            <person name="Yang Z."/>
            <person name="Xiao X.J."/>
            <person name="Lau C.P."/>
            <person name="Li Y."/>
            <person name="Huang Z.M."/>
            <person name="Ba J.G."/>
            <person name="Yim A.K."/>
            <person name="Ouyang C.Y."/>
            <person name="Ngai S.M."/>
            <person name="Chan T.F."/>
            <person name="Leung E.L."/>
            <person name="Liu L."/>
            <person name="Liu Z.G."/>
            <person name="Tsui S.K."/>
        </authorList>
    </citation>
    <scope>NUCLEOTIDE SEQUENCE [LARGE SCALE GENOMIC DNA]</scope>
    <source>
        <strain evidence="2">Derp</strain>
    </source>
</reference>
<sequence>MGQLKAAPNFKYANMLHLFCLVFIFIQIEKYLRKPEFESSEKKNAQKTNLNVMKRLKIKKFI</sequence>
<evidence type="ECO:0000313" key="2">
    <source>
        <dbReference type="EMBL" id="KAH9421986.1"/>
    </source>
</evidence>
<accession>A0ABQ8JH97</accession>
<keyword evidence="1" id="KW-1133">Transmembrane helix</keyword>
<proteinExistence type="predicted"/>
<reference evidence="2 3" key="2">
    <citation type="journal article" date="2022" name="Mol. Biol. Evol.">
        <title>Comparative Genomics Reveals Insights into the Divergent Evolution of Astigmatic Mites and Household Pest Adaptations.</title>
        <authorList>
            <person name="Xiong Q."/>
            <person name="Wan A.T."/>
            <person name="Liu X."/>
            <person name="Fung C.S."/>
            <person name="Xiao X."/>
            <person name="Malainual N."/>
            <person name="Hou J."/>
            <person name="Wang L."/>
            <person name="Wang M."/>
            <person name="Yang K.Y."/>
            <person name="Cui Y."/>
            <person name="Leung E.L."/>
            <person name="Nong W."/>
            <person name="Shin S.K."/>
            <person name="Au S.W."/>
            <person name="Jeong K.Y."/>
            <person name="Chew F.T."/>
            <person name="Hui J.H."/>
            <person name="Leung T.F."/>
            <person name="Tungtrongchitr A."/>
            <person name="Zhong N."/>
            <person name="Liu Z."/>
            <person name="Tsui S.K."/>
        </authorList>
    </citation>
    <scope>NUCLEOTIDE SEQUENCE [LARGE SCALE GENOMIC DNA]</scope>
    <source>
        <strain evidence="2">Derp</strain>
    </source>
</reference>
<keyword evidence="1" id="KW-0812">Transmembrane</keyword>
<name>A0ABQ8JH97_DERPT</name>
<evidence type="ECO:0000313" key="3">
    <source>
        <dbReference type="Proteomes" id="UP000887458"/>
    </source>
</evidence>
<feature type="transmembrane region" description="Helical" evidence="1">
    <location>
        <begin position="12"/>
        <end position="32"/>
    </location>
</feature>
<organism evidence="2 3">
    <name type="scientific">Dermatophagoides pteronyssinus</name>
    <name type="common">European house dust mite</name>
    <dbReference type="NCBI Taxonomy" id="6956"/>
    <lineage>
        <taxon>Eukaryota</taxon>
        <taxon>Metazoa</taxon>
        <taxon>Ecdysozoa</taxon>
        <taxon>Arthropoda</taxon>
        <taxon>Chelicerata</taxon>
        <taxon>Arachnida</taxon>
        <taxon>Acari</taxon>
        <taxon>Acariformes</taxon>
        <taxon>Sarcoptiformes</taxon>
        <taxon>Astigmata</taxon>
        <taxon>Psoroptidia</taxon>
        <taxon>Analgoidea</taxon>
        <taxon>Pyroglyphidae</taxon>
        <taxon>Dermatophagoidinae</taxon>
        <taxon>Dermatophagoides</taxon>
    </lineage>
</organism>
<keyword evidence="1" id="KW-0472">Membrane</keyword>
<comment type="caution">
    <text evidence="2">The sequence shown here is derived from an EMBL/GenBank/DDBJ whole genome shotgun (WGS) entry which is preliminary data.</text>
</comment>
<dbReference type="EMBL" id="NJHN03000037">
    <property type="protein sequence ID" value="KAH9421986.1"/>
    <property type="molecule type" value="Genomic_DNA"/>
</dbReference>
<keyword evidence="3" id="KW-1185">Reference proteome</keyword>
<gene>
    <name evidence="2" type="ORF">DERP_002276</name>
</gene>